<dbReference type="AlphaFoldDB" id="A0A0M7AX51"/>
<accession>A0A0M7AX51</accession>
<dbReference type="OrthoDB" id="9808609at2"/>
<protein>
    <submittedName>
        <fullName evidence="7">Putative ABC transporter ATP-binding protein YheS</fullName>
    </submittedName>
</protein>
<name>A0A0M7AX51_9HYPH</name>
<dbReference type="GO" id="GO:0016887">
    <property type="term" value="F:ATP hydrolysis activity"/>
    <property type="evidence" value="ECO:0007669"/>
    <property type="project" value="InterPro"/>
</dbReference>
<dbReference type="Gene3D" id="3.40.50.300">
    <property type="entry name" value="P-loop containing nucleotide triphosphate hydrolases"/>
    <property type="match status" value="2"/>
</dbReference>
<keyword evidence="2" id="KW-0677">Repeat</keyword>
<evidence type="ECO:0000313" key="7">
    <source>
        <dbReference type="EMBL" id="CTQ75509.1"/>
    </source>
</evidence>
<dbReference type="SUPFAM" id="SSF52540">
    <property type="entry name" value="P-loop containing nucleoside triphosphate hydrolases"/>
    <property type="match status" value="2"/>
</dbReference>
<dbReference type="InterPro" id="IPR050611">
    <property type="entry name" value="ABCF"/>
</dbReference>
<feature type="compositionally biased region" description="Basic and acidic residues" evidence="5">
    <location>
        <begin position="533"/>
        <end position="549"/>
    </location>
</feature>
<feature type="domain" description="ABC transporter" evidence="6">
    <location>
        <begin position="311"/>
        <end position="525"/>
    </location>
</feature>
<dbReference type="Pfam" id="PF12848">
    <property type="entry name" value="ABC_tran_Xtn"/>
    <property type="match status" value="1"/>
</dbReference>
<dbReference type="EMBL" id="CXWC01000012">
    <property type="protein sequence ID" value="CTQ75509.1"/>
    <property type="molecule type" value="Genomic_DNA"/>
</dbReference>
<dbReference type="InterPro" id="IPR032524">
    <property type="entry name" value="ABC_tran_C"/>
</dbReference>
<dbReference type="RefSeq" id="WP_055118569.1">
    <property type="nucleotide sequence ID" value="NZ_CXWA01000008.1"/>
</dbReference>
<dbReference type="Proteomes" id="UP000049983">
    <property type="component" value="Unassembled WGS sequence"/>
</dbReference>
<dbReference type="GO" id="GO:0003677">
    <property type="term" value="F:DNA binding"/>
    <property type="evidence" value="ECO:0007669"/>
    <property type="project" value="InterPro"/>
</dbReference>
<reference evidence="8" key="1">
    <citation type="submission" date="2015-07" db="EMBL/GenBank/DDBJ databases">
        <authorList>
            <person name="Rodrigo-Torres Lidia"/>
            <person name="Arahal R.David."/>
        </authorList>
    </citation>
    <scope>NUCLEOTIDE SEQUENCE [LARGE SCALE GENOMIC DNA]</scope>
    <source>
        <strain evidence="8">CECT 5096</strain>
    </source>
</reference>
<gene>
    <name evidence="7" type="primary">yheS</name>
    <name evidence="7" type="ORF">LA5096_04415</name>
</gene>
<dbReference type="Gene3D" id="1.10.287.380">
    <property type="entry name" value="Valyl-tRNA synthetase, C-terminal domain"/>
    <property type="match status" value="1"/>
</dbReference>
<dbReference type="InterPro" id="IPR003593">
    <property type="entry name" value="AAA+_ATPase"/>
</dbReference>
<dbReference type="CDD" id="cd03221">
    <property type="entry name" value="ABCF_EF-3"/>
    <property type="match status" value="2"/>
</dbReference>
<evidence type="ECO:0000256" key="1">
    <source>
        <dbReference type="ARBA" id="ARBA00005417"/>
    </source>
</evidence>
<evidence type="ECO:0000256" key="4">
    <source>
        <dbReference type="ARBA" id="ARBA00022840"/>
    </source>
</evidence>
<feature type="region of interest" description="Disordered" evidence="5">
    <location>
        <begin position="533"/>
        <end position="553"/>
    </location>
</feature>
<dbReference type="PROSITE" id="PS00211">
    <property type="entry name" value="ABC_TRANSPORTER_1"/>
    <property type="match status" value="2"/>
</dbReference>
<dbReference type="InterPro" id="IPR037118">
    <property type="entry name" value="Val-tRNA_synth_C_sf"/>
</dbReference>
<dbReference type="InterPro" id="IPR017871">
    <property type="entry name" value="ABC_transporter-like_CS"/>
</dbReference>
<dbReference type="PROSITE" id="PS50893">
    <property type="entry name" value="ABC_TRANSPORTER_2"/>
    <property type="match status" value="2"/>
</dbReference>
<evidence type="ECO:0000313" key="8">
    <source>
        <dbReference type="Proteomes" id="UP000049983"/>
    </source>
</evidence>
<dbReference type="FunFam" id="3.40.50.300:FF:000011">
    <property type="entry name" value="Putative ABC transporter ATP-binding component"/>
    <property type="match status" value="1"/>
</dbReference>
<dbReference type="SMART" id="SM00382">
    <property type="entry name" value="AAA"/>
    <property type="match status" value="2"/>
</dbReference>
<dbReference type="InterPro" id="IPR027417">
    <property type="entry name" value="P-loop_NTPase"/>
</dbReference>
<comment type="similarity">
    <text evidence="1">Belongs to the ABC transporter superfamily.</text>
</comment>
<organism evidence="7 8">
    <name type="scientific">Roseibium album</name>
    <dbReference type="NCBI Taxonomy" id="311410"/>
    <lineage>
        <taxon>Bacteria</taxon>
        <taxon>Pseudomonadati</taxon>
        <taxon>Pseudomonadota</taxon>
        <taxon>Alphaproteobacteria</taxon>
        <taxon>Hyphomicrobiales</taxon>
        <taxon>Stappiaceae</taxon>
        <taxon>Roseibium</taxon>
    </lineage>
</organism>
<dbReference type="InterPro" id="IPR032781">
    <property type="entry name" value="ABC_tran_Xtn"/>
</dbReference>
<evidence type="ECO:0000259" key="6">
    <source>
        <dbReference type="PROSITE" id="PS50893"/>
    </source>
</evidence>
<feature type="domain" description="ABC transporter" evidence="6">
    <location>
        <begin position="2"/>
        <end position="243"/>
    </location>
</feature>
<proteinExistence type="inferred from homology"/>
<dbReference type="PANTHER" id="PTHR19211">
    <property type="entry name" value="ATP-BINDING TRANSPORT PROTEIN-RELATED"/>
    <property type="match status" value="1"/>
</dbReference>
<dbReference type="Pfam" id="PF16326">
    <property type="entry name" value="ABC_tran_CTD"/>
    <property type="match status" value="1"/>
</dbReference>
<dbReference type="InterPro" id="IPR003439">
    <property type="entry name" value="ABC_transporter-like_ATP-bd"/>
</dbReference>
<dbReference type="Pfam" id="PF00005">
    <property type="entry name" value="ABC_tran"/>
    <property type="match status" value="2"/>
</dbReference>
<evidence type="ECO:0000256" key="5">
    <source>
        <dbReference type="SAM" id="MobiDB-lite"/>
    </source>
</evidence>
<dbReference type="PANTHER" id="PTHR19211:SF14">
    <property type="entry name" value="ATP-BINDING CASSETTE SUB-FAMILY F MEMBER 1"/>
    <property type="match status" value="1"/>
</dbReference>
<evidence type="ECO:0000256" key="2">
    <source>
        <dbReference type="ARBA" id="ARBA00022737"/>
    </source>
</evidence>
<keyword evidence="4 7" id="KW-0067">ATP-binding</keyword>
<dbReference type="GeneID" id="97671709"/>
<sequence length="627" mass="69585">MLQISDLTYRIGDRLLIEKASVTLPGKAKTGLVGRNGAGKSTLFKIITGDLSTETGFVQIPKRARIGQVAQEAPGTEDTLMEVVLAADKERSGLLREAETETDPERIADIHTRLADIGAHTAEARAGAILAGLGFDAAAQQRPCSSFSGGWRMRVALAAVLFSEPDLLLLDEPTNYLDLEGTLWLENYVARYPHQVLLISHDRDLLNKAVDSIVHLERGKLTYYSGGYDSFDRQRREALVLAEKAREKQDAQRKHMQAFVDRFRYKASKARQAQSRLKMLERLQPIAALTEASGKPIQFPDPENQLAPPILKLENVSTGYGDTKILSHLTLNIDTDDRIALLGANGNGKSTFAKLISGRLGAMDGEITKASKLKIAFFAQHQLDELKPSENSVAHVRALMPDAPEAKVRARVARFGLPTDRMDTPAKDLSGGEKARLLLGLATFDGPHLLILDEPTNHLDIDSREALVMALNDYQGAVVLISHDRHLVEACADRLWLVADGKVDPYDGDMEDYRRLILQGPEAVQKARMRAAEEAEKASAQEKRREAAQKRTQLKPLRQKIEAAEKEMARLQDKIAKLDEALADPEFFLREADRATKFAKERAFCEKKLVKAEEDWLELSAEYEDTG</sequence>
<evidence type="ECO:0000256" key="3">
    <source>
        <dbReference type="ARBA" id="ARBA00022741"/>
    </source>
</evidence>
<dbReference type="GO" id="GO:0005524">
    <property type="term" value="F:ATP binding"/>
    <property type="evidence" value="ECO:0007669"/>
    <property type="project" value="UniProtKB-KW"/>
</dbReference>
<keyword evidence="8" id="KW-1185">Reference proteome</keyword>
<dbReference type="STRING" id="311410.LA5095_04288"/>
<keyword evidence="3" id="KW-0547">Nucleotide-binding</keyword>